<evidence type="ECO:0000313" key="1">
    <source>
        <dbReference type="EMBL" id="KAK1144843.1"/>
    </source>
</evidence>
<gene>
    <name evidence="1" type="ORF">N8T08_004856</name>
</gene>
<reference evidence="1 2" key="1">
    <citation type="journal article" date="2023" name="ACS Omega">
        <title>Identification of the Neoaspergillic Acid Biosynthesis Gene Cluster by Establishing an In Vitro CRISPR-Ribonucleoprotein Genetic System in Aspergillus melleus.</title>
        <authorList>
            <person name="Yuan B."/>
            <person name="Grau M.F."/>
            <person name="Murata R.M."/>
            <person name="Torok T."/>
            <person name="Venkateswaran K."/>
            <person name="Stajich J.E."/>
            <person name="Wang C.C.C."/>
        </authorList>
    </citation>
    <scope>NUCLEOTIDE SEQUENCE [LARGE SCALE GENOMIC DNA]</scope>
    <source>
        <strain evidence="1 2">IMV 1140</strain>
    </source>
</reference>
<protein>
    <submittedName>
        <fullName evidence="1">Uncharacterized protein</fullName>
    </submittedName>
</protein>
<comment type="caution">
    <text evidence="1">The sequence shown here is derived from an EMBL/GenBank/DDBJ whole genome shotgun (WGS) entry which is preliminary data.</text>
</comment>
<dbReference type="Proteomes" id="UP001177260">
    <property type="component" value="Unassembled WGS sequence"/>
</dbReference>
<accession>A0ACC3B390</accession>
<evidence type="ECO:0000313" key="2">
    <source>
        <dbReference type="Proteomes" id="UP001177260"/>
    </source>
</evidence>
<keyword evidence="2" id="KW-1185">Reference proteome</keyword>
<dbReference type="EMBL" id="JAOPJF010000028">
    <property type="protein sequence ID" value="KAK1144843.1"/>
    <property type="molecule type" value="Genomic_DNA"/>
</dbReference>
<name>A0ACC3B390_9EURO</name>
<organism evidence="1 2">
    <name type="scientific">Aspergillus melleus</name>
    <dbReference type="NCBI Taxonomy" id="138277"/>
    <lineage>
        <taxon>Eukaryota</taxon>
        <taxon>Fungi</taxon>
        <taxon>Dikarya</taxon>
        <taxon>Ascomycota</taxon>
        <taxon>Pezizomycotina</taxon>
        <taxon>Eurotiomycetes</taxon>
        <taxon>Eurotiomycetidae</taxon>
        <taxon>Eurotiales</taxon>
        <taxon>Aspergillaceae</taxon>
        <taxon>Aspergillus</taxon>
        <taxon>Aspergillus subgen. Circumdati</taxon>
    </lineage>
</organism>
<proteinExistence type="predicted"/>
<sequence length="731" mass="81836">MFKQYSQILSHKRRKSKGSAIQVLSAAQSEPASETPTATEPVETWVHSQPLDLDGQQQTECFTTLTPRIHKYDHVAQRGSDRFIEDLNAALGTDSEKRKESYLTSAVGNYASFLYPECAPDKLELIAYLTELANFHDDQAESKEEQPAGEKTDELSESPRTEVRKKLLQKVMGGLTDKDGQDIIDCYRSTWLVTPEVPTADNCANLDDYVARRRLNAAIDVYWTLMGFAHGTRLGKEDQAIVRDALDAAERTMFFTNDFYSWPKEKRDYKTRRVANVNLFLMKHEGLSEEDARAKTKELILENEKEFLRRRETLYHNNPELPAHLKKWMEVLGAALGGIHYWCKNAPRYDVPDEPFEESEDESEDSEEDGSSDEESGDENDQADDEDEEAHEEPVAAELPAEPEEEFPLWTPLIADEEAPAVNLDSSALLAPTGYLGSITSNEVQSELLTALNVWLQVPNRPFSFIKQVVDDLHHSTQILSDIQDQATTHHQRTAAHHVFSPAQCMNSSTYLFVRIAKAVSSLNVPGMLGGLLEELESHFVGQSWDLNWRATLDCPTEQEYLAMVDKKSGSPFRMLVRLMQSASMGGVALDFEGLAQLFGRWHQIRQEYLGLLSGRNQSSFGEDLDQGKITYPIVRCCNVDSTAKTVILGIFRQKPQGATLSTESKLQILELLQKAGAVEATYNLVQQLGRDIVKSVGELEAVAEEANPTLKALVKSLGELPAPAQIYGSA</sequence>